<dbReference type="PDB" id="4YZL">
    <property type="method" value="X-ray"/>
    <property type="resolution" value="2.10 A"/>
    <property type="chains" value="A=1-391"/>
</dbReference>
<proteinExistence type="evidence at protein level"/>
<feature type="region of interest" description="Disordered" evidence="2">
    <location>
        <begin position="1"/>
        <end position="23"/>
    </location>
</feature>
<dbReference type="InterPro" id="IPR017795">
    <property type="entry name" value="ABBA_NscD-like"/>
</dbReference>
<evidence type="ECO:0007829" key="7">
    <source>
        <dbReference type="PDB" id="4YZK"/>
    </source>
</evidence>
<dbReference type="RefSeq" id="WP_344121649.1">
    <property type="nucleotide sequence ID" value="NZ_BAAABW010000026.1"/>
</dbReference>
<name>A0A077K887_9ACTN</name>
<dbReference type="EMBL" id="BAAABW010000026">
    <property type="protein sequence ID" value="GAA0368755.1"/>
    <property type="molecule type" value="Genomic_DNA"/>
</dbReference>
<dbReference type="Pfam" id="PF11991">
    <property type="entry name" value="Trp_DMAT"/>
    <property type="match status" value="1"/>
</dbReference>
<evidence type="ECO:0000256" key="1">
    <source>
        <dbReference type="ARBA" id="ARBA00022679"/>
    </source>
</evidence>
<evidence type="ECO:0000313" key="3">
    <source>
        <dbReference type="EMBL" id="BAP27943.1"/>
    </source>
</evidence>
<protein>
    <submittedName>
        <fullName evidence="3">Tryptophan dimethylallyltransferase</fullName>
    </submittedName>
</protein>
<dbReference type="PANTHER" id="PTHR40627">
    <property type="entry name" value="INDOLE PRENYLTRANSFERASE TDIB-RELATED"/>
    <property type="match status" value="1"/>
</dbReference>
<accession>A0A077K887</accession>
<reference evidence="6 7" key="2">
    <citation type="journal article" date="2016" name="Nat. Commun.">
        <title>Manipulation of prenylation reactions by structure-based engineering of bacterial indolactam prenyltransferases.</title>
        <authorList>
            <person name="Mori T."/>
            <person name="Zhang L."/>
            <person name="Awakawa T."/>
            <person name="Hoshino S."/>
            <person name="Okada M."/>
            <person name="Morita H."/>
            <person name="Abe I."/>
        </authorList>
    </citation>
    <scope>X-RAY CRYSTALLOGRAPHY (1.95 ANGSTROMS)</scope>
</reference>
<dbReference type="EMBL" id="AB937114">
    <property type="protein sequence ID" value="BAP27943.1"/>
    <property type="molecule type" value="Genomic_DNA"/>
</dbReference>
<dbReference type="EvolutionaryTrace" id="A0A077K887"/>
<keyword evidence="6 7" id="KW-0002">3D-structure</keyword>
<dbReference type="PDBsum" id="4YZJ"/>
<evidence type="ECO:0000256" key="2">
    <source>
        <dbReference type="SAM" id="MobiDB-lite"/>
    </source>
</evidence>
<dbReference type="GO" id="GO:0016765">
    <property type="term" value="F:transferase activity, transferring alkyl or aryl (other than methyl) groups"/>
    <property type="evidence" value="ECO:0007669"/>
    <property type="project" value="InterPro"/>
</dbReference>
<reference evidence="3" key="1">
    <citation type="journal article" date="2014" name="J. Am. Chem. Soc.">
        <title>A methyltransferase initiates terpene cyclization in teleocidin B biosynthesis.</title>
        <authorList>
            <person name="Awakawa T."/>
            <person name="Zhang L."/>
            <person name="Wakimoto T."/>
            <person name="Hoshino S."/>
            <person name="Mori T."/>
            <person name="Ito T."/>
            <person name="Ishikawa J."/>
            <person name="Tanner M.E."/>
            <person name="Abe I."/>
        </authorList>
    </citation>
    <scope>NUCLEOTIDE SEQUENCE</scope>
    <source>
        <strain evidence="3">NBRC 12747</strain>
    </source>
</reference>
<dbReference type="PANTHER" id="PTHR40627:SF4">
    <property type="entry name" value="PRENYLTRANSFERASE ASQH1-RELATED"/>
    <property type="match status" value="1"/>
</dbReference>
<organism evidence="3">
    <name type="scientific">Streptomyces blastmyceticus</name>
    <dbReference type="NCBI Taxonomy" id="68180"/>
    <lineage>
        <taxon>Bacteria</taxon>
        <taxon>Bacillati</taxon>
        <taxon>Actinomycetota</taxon>
        <taxon>Actinomycetes</taxon>
        <taxon>Kitasatosporales</taxon>
        <taxon>Streptomycetaceae</taxon>
        <taxon>Streptomyces</taxon>
    </lineage>
</organism>
<evidence type="ECO:0000313" key="5">
    <source>
        <dbReference type="Proteomes" id="UP001500063"/>
    </source>
</evidence>
<reference evidence="4 5" key="3">
    <citation type="journal article" date="2019" name="Int. J. Syst. Evol. Microbiol.">
        <title>The Global Catalogue of Microorganisms (GCM) 10K type strain sequencing project: providing services to taxonomists for standard genome sequencing and annotation.</title>
        <authorList>
            <consortium name="The Broad Institute Genomics Platform"/>
            <consortium name="The Broad Institute Genome Sequencing Center for Infectious Disease"/>
            <person name="Wu L."/>
            <person name="Ma J."/>
        </authorList>
    </citation>
    <scope>NUCLEOTIDE SEQUENCE [LARGE SCALE GENOMIC DNA]</scope>
    <source>
        <strain evidence="4 5">JCM 4565</strain>
    </source>
</reference>
<dbReference type="PDBsum" id="4YZK"/>
<gene>
    <name evidence="3" type="primary">tleC</name>
    <name evidence="4" type="ORF">GCM10010319_53350</name>
</gene>
<reference evidence="4" key="4">
    <citation type="submission" date="2023-12" db="EMBL/GenBank/DDBJ databases">
        <authorList>
            <person name="Sun Q."/>
            <person name="Inoue M."/>
        </authorList>
    </citation>
    <scope>NUCLEOTIDE SEQUENCE</scope>
    <source>
        <strain evidence="4">JCM 4565</strain>
    </source>
</reference>
<dbReference type="AlphaFoldDB" id="A0A077K887"/>
<dbReference type="GO" id="GO:0009820">
    <property type="term" value="P:alkaloid metabolic process"/>
    <property type="evidence" value="ECO:0007669"/>
    <property type="project" value="InterPro"/>
</dbReference>
<dbReference type="SMR" id="A0A077K887"/>
<dbReference type="Proteomes" id="UP001500063">
    <property type="component" value="Unassembled WGS sequence"/>
</dbReference>
<sequence>MESAGPGTGPQPPRTSGDFTPDTGVIAEMTGRPMRFDSDRYRPTDTYAEVACDKVCRAYEGLGADGGDRESLLAFLRDLTDPWGELPVGTPPEDACWVSIDGMPLETSVAWAGRKAGVRLSLESPRGPAKRRMEDGMALTRRLAGRPGVSVDPCLRVEDLFTDDDPQGYFTIAHAVAWTPGGHPRYKIFLNPAVRGREQAAARTEEAMIRLGLEQPWRALTEHLGGAYGPEHEPAALAMDLVPGDDFRVQVYLAHSGVSAEAIDAKSAVAADHVPGSFARALRGINGADDTPEWKRKPPVTAFSFGPGRAVPGATLYVPMIPVHGSDAAARDRVAAFLRSEGMDAVGYEAVLDAISDRSLPESHTQNFISYRGGDSPRFSVYLAPGVYREA</sequence>
<dbReference type="PDB" id="4YZJ">
    <property type="method" value="X-ray"/>
    <property type="resolution" value="2.11 A"/>
    <property type="chains" value="A=1-391"/>
</dbReference>
<keyword evidence="5" id="KW-1185">Reference proteome</keyword>
<dbReference type="PDB" id="4YZK">
    <property type="method" value="X-ray"/>
    <property type="resolution" value="1.95 A"/>
    <property type="chains" value="A=1-391"/>
</dbReference>
<evidence type="ECO:0007829" key="6">
    <source>
        <dbReference type="PDB" id="4YZJ"/>
    </source>
</evidence>
<dbReference type="PDBsum" id="4YZL"/>
<keyword evidence="1 3" id="KW-0808">Transferase</keyword>
<evidence type="ECO:0000313" key="4">
    <source>
        <dbReference type="EMBL" id="GAA0368755.1"/>
    </source>
</evidence>